<comment type="similarity">
    <text evidence="1">Belongs to the membrane fusion protein (MFP) (TC 8.A.1) family.</text>
</comment>
<dbReference type="Pfam" id="PF25917">
    <property type="entry name" value="BSH_RND"/>
    <property type="match status" value="1"/>
</dbReference>
<protein>
    <submittedName>
        <fullName evidence="5">Efflux RND transporter periplasmic adaptor subunit</fullName>
    </submittedName>
</protein>
<name>A0A3N0VG70_9GAMM</name>
<dbReference type="AlphaFoldDB" id="A0A3N0VG70"/>
<proteinExistence type="inferred from homology"/>
<accession>A0A3N0VG70</accession>
<feature type="transmembrane region" description="Helical" evidence="2">
    <location>
        <begin position="28"/>
        <end position="47"/>
    </location>
</feature>
<evidence type="ECO:0000259" key="3">
    <source>
        <dbReference type="Pfam" id="PF25917"/>
    </source>
</evidence>
<dbReference type="SUPFAM" id="SSF111369">
    <property type="entry name" value="HlyD-like secretion proteins"/>
    <property type="match status" value="1"/>
</dbReference>
<dbReference type="InterPro" id="IPR006143">
    <property type="entry name" value="RND_pump_MFP"/>
</dbReference>
<evidence type="ECO:0000313" key="6">
    <source>
        <dbReference type="Proteomes" id="UP000282106"/>
    </source>
</evidence>
<dbReference type="Gene3D" id="2.40.50.100">
    <property type="match status" value="1"/>
</dbReference>
<gene>
    <name evidence="5" type="ORF">ED208_05000</name>
</gene>
<dbReference type="InParanoid" id="A0A3N0VG70"/>
<dbReference type="InterPro" id="IPR058792">
    <property type="entry name" value="Beta-barrel_RND_2"/>
</dbReference>
<feature type="domain" description="Multidrug resistance protein MdtA-like barrel-sandwich hybrid" evidence="3">
    <location>
        <begin position="85"/>
        <end position="231"/>
    </location>
</feature>
<evidence type="ECO:0000313" key="5">
    <source>
        <dbReference type="EMBL" id="ROH91746.1"/>
    </source>
</evidence>
<dbReference type="NCBIfam" id="TIGR01730">
    <property type="entry name" value="RND_mfp"/>
    <property type="match status" value="1"/>
</dbReference>
<evidence type="ECO:0000256" key="2">
    <source>
        <dbReference type="SAM" id="Phobius"/>
    </source>
</evidence>
<dbReference type="PANTHER" id="PTHR30469">
    <property type="entry name" value="MULTIDRUG RESISTANCE PROTEIN MDTA"/>
    <property type="match status" value="1"/>
</dbReference>
<dbReference type="EMBL" id="RJVO01000002">
    <property type="protein sequence ID" value="ROH91746.1"/>
    <property type="molecule type" value="Genomic_DNA"/>
</dbReference>
<comment type="caution">
    <text evidence="5">The sequence shown here is derived from an EMBL/GenBank/DDBJ whole genome shotgun (WGS) entry which is preliminary data.</text>
</comment>
<feature type="domain" description="CusB-like beta-barrel" evidence="4">
    <location>
        <begin position="255"/>
        <end position="319"/>
    </location>
</feature>
<dbReference type="GO" id="GO:1990281">
    <property type="term" value="C:efflux pump complex"/>
    <property type="evidence" value="ECO:0007669"/>
    <property type="project" value="TreeGrafter"/>
</dbReference>
<evidence type="ECO:0000259" key="4">
    <source>
        <dbReference type="Pfam" id="PF25954"/>
    </source>
</evidence>
<keyword evidence="2" id="KW-0472">Membrane</keyword>
<dbReference type="Gene3D" id="1.10.287.470">
    <property type="entry name" value="Helix hairpin bin"/>
    <property type="match status" value="1"/>
</dbReference>
<evidence type="ECO:0000256" key="1">
    <source>
        <dbReference type="ARBA" id="ARBA00009477"/>
    </source>
</evidence>
<dbReference type="Proteomes" id="UP000282106">
    <property type="component" value="Unassembled WGS sequence"/>
</dbReference>
<dbReference type="Gene3D" id="2.40.420.20">
    <property type="match status" value="1"/>
</dbReference>
<dbReference type="GO" id="GO:0015562">
    <property type="term" value="F:efflux transmembrane transporter activity"/>
    <property type="evidence" value="ECO:0007669"/>
    <property type="project" value="TreeGrafter"/>
</dbReference>
<dbReference type="RefSeq" id="WP_123210790.1">
    <property type="nucleotide sequence ID" value="NZ_RJVO01000002.1"/>
</dbReference>
<sequence length="414" mass="43490">MSSQAELLRQLSIDRDSTGGAPPERPRWPWLLAAVLLALAVGAYLTLRGGGELPVRAVSVQVKGGAAAAGGGSVLDASGYVVARRQATVSSKITGKVVAINFEEGQRVEEGEVLARLDDSNSRAQLGLAEAQVEQARAQQAELRVSLANAERDARRNRELLDRTLVSQAAVDNADTTVAQLKARLASSEQGVRVAQQQLAVSRQQNEDTVVRAPFSGVITVKNAQPGEMISPLSAGGAGTRTGLGTLVDMNSLEVEVDVNENFLTKVKAGQRASTKLNAYPDWEIPSELIAIIPTADRSKATVKVRVGLVRKPGEALDPRILPDMGARVSFLADDAPAPAAALPRRVLIPAEALAGDAVFVIAGETVRRQLVKTAPAENGYLQVLEGLAGGESLAVGDFGKLAEGSRIKVQGAQ</sequence>
<organism evidence="5 6">
    <name type="scientific">Stagnimonas aquatica</name>
    <dbReference type="NCBI Taxonomy" id="2689987"/>
    <lineage>
        <taxon>Bacteria</taxon>
        <taxon>Pseudomonadati</taxon>
        <taxon>Pseudomonadota</taxon>
        <taxon>Gammaproteobacteria</taxon>
        <taxon>Nevskiales</taxon>
        <taxon>Nevskiaceae</taxon>
        <taxon>Stagnimonas</taxon>
    </lineage>
</organism>
<reference evidence="5 6" key="1">
    <citation type="submission" date="2018-10" db="EMBL/GenBank/DDBJ databases">
        <authorList>
            <person name="Chen W.-M."/>
        </authorList>
    </citation>
    <scope>NUCLEOTIDE SEQUENCE [LARGE SCALE GENOMIC DNA]</scope>
    <source>
        <strain evidence="5 6">THS-13</strain>
    </source>
</reference>
<dbReference type="Gene3D" id="2.40.30.170">
    <property type="match status" value="1"/>
</dbReference>
<keyword evidence="2" id="KW-0812">Transmembrane</keyword>
<dbReference type="Pfam" id="PF25954">
    <property type="entry name" value="Beta-barrel_RND_2"/>
    <property type="match status" value="1"/>
</dbReference>
<dbReference type="InterPro" id="IPR058625">
    <property type="entry name" value="MdtA-like_BSH"/>
</dbReference>
<dbReference type="PANTHER" id="PTHR30469:SF38">
    <property type="entry name" value="HLYD FAMILY SECRETION PROTEIN"/>
    <property type="match status" value="1"/>
</dbReference>
<keyword evidence="2" id="KW-1133">Transmembrane helix</keyword>
<keyword evidence="6" id="KW-1185">Reference proteome</keyword>